<dbReference type="OrthoDB" id="9813298at2"/>
<reference evidence="7 8" key="1">
    <citation type="submission" date="2018-08" db="EMBL/GenBank/DDBJ databases">
        <title>Neisseria zalophi ATCC BAA-2455 complete genome.</title>
        <authorList>
            <person name="Veseli I.A."/>
            <person name="Buttler R."/>
            <person name="Mascarenhas dos Santos A.C."/>
            <person name="Pombert J.-F."/>
        </authorList>
    </citation>
    <scope>NUCLEOTIDE SEQUENCE [LARGE SCALE GENOMIC DNA]</scope>
    <source>
        <strain evidence="7 8">ATCC BAA-2455</strain>
    </source>
</reference>
<proteinExistence type="inferred from homology"/>
<accession>A0A5J6PT21</accession>
<evidence type="ECO:0000256" key="1">
    <source>
        <dbReference type="ARBA" id="ARBA00004651"/>
    </source>
</evidence>
<evidence type="ECO:0000256" key="6">
    <source>
        <dbReference type="RuleBase" id="RU004379"/>
    </source>
</evidence>
<feature type="transmembrane region" description="Helical" evidence="6">
    <location>
        <begin position="59"/>
        <end position="76"/>
    </location>
</feature>
<evidence type="ECO:0000313" key="8">
    <source>
        <dbReference type="Proteomes" id="UP000325713"/>
    </source>
</evidence>
<gene>
    <name evidence="7" type="ORF">D0T92_02500</name>
</gene>
<protein>
    <submittedName>
        <fullName evidence="7">BAX inhibitor (BI)-1/YccA family protein</fullName>
    </submittedName>
</protein>
<sequence length="231" mass="24846">MKNDVYDYTQASGAGAVQKNTVLRKTYGLLGLSFIPCAAGAFISSQIGFNLYSMFNSRWAAFGVVLAFFYGMCFLIEKNRYSNVGVTLLMVFTFGMGVLISPLLQYSLSFSNGAQIVGIAAVMTAALFFTMAATARRTKANMNSLGRFLMAGGVVLMIAVVANVFLQIPALALTISAGFVIFSSLLIMWQIRTVIDGGETSHISAALTIFIAIYNIFSSLLHILTALTGED</sequence>
<dbReference type="AlphaFoldDB" id="A0A5J6PT21"/>
<keyword evidence="5 6" id="KW-0472">Membrane</keyword>
<evidence type="ECO:0000256" key="3">
    <source>
        <dbReference type="ARBA" id="ARBA00022692"/>
    </source>
</evidence>
<dbReference type="EMBL" id="CP031700">
    <property type="protein sequence ID" value="QEY25516.1"/>
    <property type="molecule type" value="Genomic_DNA"/>
</dbReference>
<dbReference type="CDD" id="cd10433">
    <property type="entry name" value="YccA_like"/>
    <property type="match status" value="1"/>
</dbReference>
<dbReference type="Proteomes" id="UP000325713">
    <property type="component" value="Chromosome"/>
</dbReference>
<evidence type="ECO:0000256" key="2">
    <source>
        <dbReference type="ARBA" id="ARBA00022475"/>
    </source>
</evidence>
<keyword evidence="3 6" id="KW-0812">Transmembrane</keyword>
<comment type="similarity">
    <text evidence="6">Belongs to the BI1 family.</text>
</comment>
<dbReference type="PANTHER" id="PTHR23291:SF115">
    <property type="entry name" value="MODULATOR OF FTSH PROTEASE YCCA"/>
    <property type="match status" value="1"/>
</dbReference>
<feature type="transmembrane region" description="Helical" evidence="6">
    <location>
        <begin position="27"/>
        <end position="47"/>
    </location>
</feature>
<evidence type="ECO:0000256" key="5">
    <source>
        <dbReference type="ARBA" id="ARBA00023136"/>
    </source>
</evidence>
<dbReference type="PANTHER" id="PTHR23291">
    <property type="entry name" value="BAX INHIBITOR-RELATED"/>
    <property type="match status" value="1"/>
</dbReference>
<organism evidence="7 8">
    <name type="scientific">Neisseria zalophi</name>
    <dbReference type="NCBI Taxonomy" id="640030"/>
    <lineage>
        <taxon>Bacteria</taxon>
        <taxon>Pseudomonadati</taxon>
        <taxon>Pseudomonadota</taxon>
        <taxon>Betaproteobacteria</taxon>
        <taxon>Neisseriales</taxon>
        <taxon>Neisseriaceae</taxon>
        <taxon>Neisseria</taxon>
    </lineage>
</organism>
<evidence type="ECO:0000256" key="4">
    <source>
        <dbReference type="ARBA" id="ARBA00022989"/>
    </source>
</evidence>
<evidence type="ECO:0000313" key="7">
    <source>
        <dbReference type="EMBL" id="QEY25516.1"/>
    </source>
</evidence>
<dbReference type="KEGG" id="nzl:D0T92_02500"/>
<feature type="transmembrane region" description="Helical" evidence="6">
    <location>
        <begin position="88"/>
        <end position="108"/>
    </location>
</feature>
<feature type="transmembrane region" description="Helical" evidence="6">
    <location>
        <begin position="171"/>
        <end position="191"/>
    </location>
</feature>
<feature type="transmembrane region" description="Helical" evidence="6">
    <location>
        <begin position="114"/>
        <end position="133"/>
    </location>
</feature>
<name>A0A5J6PT21_9NEIS</name>
<keyword evidence="2" id="KW-1003">Cell membrane</keyword>
<dbReference type="InterPro" id="IPR006214">
    <property type="entry name" value="Bax_inhibitor_1-related"/>
</dbReference>
<feature type="transmembrane region" description="Helical" evidence="6">
    <location>
        <begin position="203"/>
        <end position="224"/>
    </location>
</feature>
<keyword evidence="8" id="KW-1185">Reference proteome</keyword>
<dbReference type="GO" id="GO:0005886">
    <property type="term" value="C:plasma membrane"/>
    <property type="evidence" value="ECO:0007669"/>
    <property type="project" value="UniProtKB-SubCell"/>
</dbReference>
<dbReference type="RefSeq" id="WP_151049902.1">
    <property type="nucleotide sequence ID" value="NZ_CP031700.1"/>
</dbReference>
<feature type="transmembrane region" description="Helical" evidence="6">
    <location>
        <begin position="145"/>
        <end position="165"/>
    </location>
</feature>
<keyword evidence="4 6" id="KW-1133">Transmembrane helix</keyword>
<comment type="subcellular location">
    <subcellularLocation>
        <location evidence="1">Cell membrane</location>
        <topology evidence="1">Multi-pass membrane protein</topology>
    </subcellularLocation>
</comment>
<dbReference type="Pfam" id="PF01027">
    <property type="entry name" value="Bax1-I"/>
    <property type="match status" value="1"/>
</dbReference>